<feature type="region of interest" description="Disordered" evidence="5">
    <location>
        <begin position="30"/>
        <end position="50"/>
    </location>
</feature>
<dbReference type="PROSITE" id="PS51257">
    <property type="entry name" value="PROKAR_LIPOPROTEIN"/>
    <property type="match status" value="1"/>
</dbReference>
<dbReference type="PANTHER" id="PTHR30290">
    <property type="entry name" value="PERIPLASMIC BINDING COMPONENT OF ABC TRANSPORTER"/>
    <property type="match status" value="1"/>
</dbReference>
<sequence>MNVKKFGILLLCGMLVFTVAMCGCTQKTTTEEVKPTTTNPTTGDETKPKTKPQILTLGAYKDLKGFEGKSLVFDTLLKYNDDFSPKPNIIESWEVLDDKKTYILHIKKGIKFHNGKEANADVVKFSIEYWAPYRYCRYMKYLDSMEKVDNYTLKVKFKESYSPFLLELPRIYLTLPETVDDKGNIKEWIGTGPFILKEYQKDQKAILVRNDNYWNKEKMPKIEEVIWKVIPDENARIMALKSGEVDAIGVTEHYLSIPAQRIPELQKTPGIKVMIADKGTIETYSFNYKKGPLTDVRVRKAIAYAIDREGLCRDLFSNIPKPTGHLLLPEFIHGPKNVEPYTYNPEKAKQLLAEAGYKDTDGDGILDKDGKPLKLVLLTGDRQMERDTAVYMQNNLKNIGIDVEIKSLEDKARKQLAKKGEFDICRCHPWVAPPVRYLKWRCTDNGYDNYGCKFGVNEDVKELIDKIYTAKSDEDLEKYWNELWKIEYDFCPAMGLYVRPRAFAFKDNIEGFRFDADVGYIDLSNVVIK</sequence>
<dbReference type="RefSeq" id="WP_007044792.1">
    <property type="nucleotide sequence ID" value="NZ_AGJL01000035.1"/>
</dbReference>
<keyword evidence="8" id="KW-1185">Reference proteome</keyword>
<dbReference type="GO" id="GO:0043190">
    <property type="term" value="C:ATP-binding cassette (ABC) transporter complex"/>
    <property type="evidence" value="ECO:0007669"/>
    <property type="project" value="InterPro"/>
</dbReference>
<dbReference type="PATRIC" id="fig|647171.4.peg.1329"/>
<evidence type="ECO:0000256" key="1">
    <source>
        <dbReference type="ARBA" id="ARBA00004196"/>
    </source>
</evidence>
<dbReference type="AlphaFoldDB" id="H1KZY9"/>
<dbReference type="Proteomes" id="UP000003706">
    <property type="component" value="Unassembled WGS sequence"/>
</dbReference>
<evidence type="ECO:0000256" key="2">
    <source>
        <dbReference type="ARBA" id="ARBA00005695"/>
    </source>
</evidence>
<dbReference type="EMBL" id="AGJL01000035">
    <property type="protein sequence ID" value="EHP85399.1"/>
    <property type="molecule type" value="Genomic_DNA"/>
</dbReference>
<name>H1KZY9_9EURY</name>
<reference evidence="7 8" key="1">
    <citation type="submission" date="2011-09" db="EMBL/GenBank/DDBJ databases">
        <title>The draft genome of Methanotorris formicicus Mc-S-70.</title>
        <authorList>
            <consortium name="US DOE Joint Genome Institute (JGI-PGF)"/>
            <person name="Lucas S."/>
            <person name="Han J."/>
            <person name="Lapidus A."/>
            <person name="Cheng J.-F."/>
            <person name="Goodwin L."/>
            <person name="Pitluck S."/>
            <person name="Peters L."/>
            <person name="Land M.L."/>
            <person name="Hauser L."/>
            <person name="Sieprawska-Lupa M."/>
            <person name="Takai K."/>
            <person name="Miyazaki J."/>
            <person name="Whitman W."/>
            <person name="Woyke T.J."/>
        </authorList>
    </citation>
    <scope>NUCLEOTIDE SEQUENCE [LARGE SCALE GENOMIC DNA]</scope>
    <source>
        <strain evidence="7 8">Mc-S-70</strain>
    </source>
</reference>
<dbReference type="CDD" id="cd00995">
    <property type="entry name" value="PBP2_NikA_DppA_OppA_like"/>
    <property type="match status" value="1"/>
</dbReference>
<dbReference type="InterPro" id="IPR000914">
    <property type="entry name" value="SBP_5_dom"/>
</dbReference>
<evidence type="ECO:0000313" key="8">
    <source>
        <dbReference type="Proteomes" id="UP000003706"/>
    </source>
</evidence>
<dbReference type="SUPFAM" id="SSF53850">
    <property type="entry name" value="Periplasmic binding protein-like II"/>
    <property type="match status" value="1"/>
</dbReference>
<feature type="domain" description="Solute-binding protein family 5" evidence="6">
    <location>
        <begin position="85"/>
        <end position="426"/>
    </location>
</feature>
<evidence type="ECO:0000256" key="3">
    <source>
        <dbReference type="ARBA" id="ARBA00022448"/>
    </source>
</evidence>
<dbReference type="Gene3D" id="3.40.190.10">
    <property type="entry name" value="Periplasmic binding protein-like II"/>
    <property type="match status" value="1"/>
</dbReference>
<dbReference type="GO" id="GO:0015833">
    <property type="term" value="P:peptide transport"/>
    <property type="evidence" value="ECO:0007669"/>
    <property type="project" value="TreeGrafter"/>
</dbReference>
<comment type="similarity">
    <text evidence="2">Belongs to the bacterial solute-binding protein 5 family.</text>
</comment>
<proteinExistence type="inferred from homology"/>
<evidence type="ECO:0000256" key="5">
    <source>
        <dbReference type="SAM" id="MobiDB-lite"/>
    </source>
</evidence>
<dbReference type="Pfam" id="PF00496">
    <property type="entry name" value="SBP_bac_5"/>
    <property type="match status" value="1"/>
</dbReference>
<dbReference type="PIRSF" id="PIRSF002741">
    <property type="entry name" value="MppA"/>
    <property type="match status" value="1"/>
</dbReference>
<evidence type="ECO:0000256" key="4">
    <source>
        <dbReference type="ARBA" id="ARBA00022729"/>
    </source>
</evidence>
<evidence type="ECO:0000259" key="6">
    <source>
        <dbReference type="Pfam" id="PF00496"/>
    </source>
</evidence>
<dbReference type="PANTHER" id="PTHR30290:SF10">
    <property type="entry name" value="PERIPLASMIC OLIGOPEPTIDE-BINDING PROTEIN-RELATED"/>
    <property type="match status" value="1"/>
</dbReference>
<keyword evidence="3" id="KW-0813">Transport</keyword>
<organism evidence="7 8">
    <name type="scientific">Methanotorris formicicus Mc-S-70</name>
    <dbReference type="NCBI Taxonomy" id="647171"/>
    <lineage>
        <taxon>Archaea</taxon>
        <taxon>Methanobacteriati</taxon>
        <taxon>Methanobacteriota</taxon>
        <taxon>Methanomada group</taxon>
        <taxon>Methanococci</taxon>
        <taxon>Methanococcales</taxon>
        <taxon>Methanocaldococcaceae</taxon>
        <taxon>Methanotorris</taxon>
    </lineage>
</organism>
<gene>
    <name evidence="7" type="ORF">MetfoDRAFT_1363</name>
</gene>
<dbReference type="GO" id="GO:1904680">
    <property type="term" value="F:peptide transmembrane transporter activity"/>
    <property type="evidence" value="ECO:0007669"/>
    <property type="project" value="TreeGrafter"/>
</dbReference>
<comment type="subcellular location">
    <subcellularLocation>
        <location evidence="1">Cell envelope</location>
    </subcellularLocation>
</comment>
<dbReference type="InterPro" id="IPR030678">
    <property type="entry name" value="Peptide/Ni-bd"/>
</dbReference>
<dbReference type="InterPro" id="IPR039424">
    <property type="entry name" value="SBP_5"/>
</dbReference>
<protein>
    <submittedName>
        <fullName evidence="7">Extracellular solute-binding protein family 5</fullName>
    </submittedName>
</protein>
<dbReference type="STRING" id="647171.MetfoDRAFT_1363"/>
<comment type="caution">
    <text evidence="7">The sequence shown here is derived from an EMBL/GenBank/DDBJ whole genome shotgun (WGS) entry which is preliminary data.</text>
</comment>
<keyword evidence="4" id="KW-0732">Signal</keyword>
<dbReference type="GO" id="GO:0042597">
    <property type="term" value="C:periplasmic space"/>
    <property type="evidence" value="ECO:0007669"/>
    <property type="project" value="UniProtKB-ARBA"/>
</dbReference>
<evidence type="ECO:0000313" key="7">
    <source>
        <dbReference type="EMBL" id="EHP85399.1"/>
    </source>
</evidence>
<accession>H1KZY9</accession>
<dbReference type="Gene3D" id="3.10.105.10">
    <property type="entry name" value="Dipeptide-binding Protein, Domain 3"/>
    <property type="match status" value="1"/>
</dbReference>